<feature type="region of interest" description="Disordered" evidence="1">
    <location>
        <begin position="22"/>
        <end position="51"/>
    </location>
</feature>
<dbReference type="AlphaFoldDB" id="A0A845BU12"/>
<name>A0A845BU12_9NEIS</name>
<evidence type="ECO:0000313" key="4">
    <source>
        <dbReference type="Proteomes" id="UP000467214"/>
    </source>
</evidence>
<evidence type="ECO:0000313" key="3">
    <source>
        <dbReference type="EMBL" id="MXR38091.1"/>
    </source>
</evidence>
<dbReference type="RefSeq" id="WP_160797995.1">
    <property type="nucleotide sequence ID" value="NZ_WSSB01000015.1"/>
</dbReference>
<dbReference type="Proteomes" id="UP000467214">
    <property type="component" value="Unassembled WGS sequence"/>
</dbReference>
<evidence type="ECO:0000256" key="1">
    <source>
        <dbReference type="SAM" id="MobiDB-lite"/>
    </source>
</evidence>
<proteinExistence type="predicted"/>
<gene>
    <name evidence="3" type="ORF">GQF02_14030</name>
</gene>
<dbReference type="EMBL" id="WSSB01000015">
    <property type="protein sequence ID" value="MXR38091.1"/>
    <property type="molecule type" value="Genomic_DNA"/>
</dbReference>
<reference evidence="3 4" key="1">
    <citation type="submission" date="2019-12" db="EMBL/GenBank/DDBJ databases">
        <title>Neisseriaceae gen. nov. sp. Genome sequencing and assembly.</title>
        <authorList>
            <person name="Liu Z."/>
            <person name="Li A."/>
        </authorList>
    </citation>
    <scope>NUCLEOTIDE SEQUENCE [LARGE SCALE GENOMIC DNA]</scope>
    <source>
        <strain evidence="3 4">B2N2-7</strain>
    </source>
</reference>
<organism evidence="3 4">
    <name type="scientific">Craterilacuibacter sinensis</name>
    <dbReference type="NCBI Taxonomy" id="2686017"/>
    <lineage>
        <taxon>Bacteria</taxon>
        <taxon>Pseudomonadati</taxon>
        <taxon>Pseudomonadota</taxon>
        <taxon>Betaproteobacteria</taxon>
        <taxon>Neisseriales</taxon>
        <taxon>Neisseriaceae</taxon>
        <taxon>Craterilacuibacter</taxon>
    </lineage>
</organism>
<evidence type="ECO:0000256" key="2">
    <source>
        <dbReference type="SAM" id="SignalP"/>
    </source>
</evidence>
<protein>
    <submittedName>
        <fullName evidence="3">Uncharacterized protein</fullName>
    </submittedName>
</protein>
<keyword evidence="4" id="KW-1185">Reference proteome</keyword>
<accession>A0A845BU12</accession>
<feature type="chain" id="PRO_5032670723" evidence="2">
    <location>
        <begin position="23"/>
        <end position="84"/>
    </location>
</feature>
<keyword evidence="2" id="KW-0732">Signal</keyword>
<sequence>MRHLPSLLLAATLAITGSQVFADDSSSHHTSSHHERNGGGADNFHAHHNQGLYQAPALSNAERAAQNTAAGEIINANPQDYQSN</sequence>
<comment type="caution">
    <text evidence="3">The sequence shown here is derived from an EMBL/GenBank/DDBJ whole genome shotgun (WGS) entry which is preliminary data.</text>
</comment>
<feature type="signal peptide" evidence="2">
    <location>
        <begin position="1"/>
        <end position="22"/>
    </location>
</feature>